<evidence type="ECO:0000313" key="9">
    <source>
        <dbReference type="EMBL" id="MCD7464164.1"/>
    </source>
</evidence>
<keyword evidence="3" id="KW-0378">Hydrolase</keyword>
<dbReference type="SMART" id="SM00768">
    <property type="entry name" value="X8"/>
    <property type="match status" value="1"/>
</dbReference>
<dbReference type="Pfam" id="PF00332">
    <property type="entry name" value="Glyco_hydro_17"/>
    <property type="match status" value="1"/>
</dbReference>
<dbReference type="Proteomes" id="UP000823775">
    <property type="component" value="Unassembled WGS sequence"/>
</dbReference>
<organism evidence="9 10">
    <name type="scientific">Datura stramonium</name>
    <name type="common">Jimsonweed</name>
    <name type="synonym">Common thornapple</name>
    <dbReference type="NCBI Taxonomy" id="4076"/>
    <lineage>
        <taxon>Eukaryota</taxon>
        <taxon>Viridiplantae</taxon>
        <taxon>Streptophyta</taxon>
        <taxon>Embryophyta</taxon>
        <taxon>Tracheophyta</taxon>
        <taxon>Spermatophyta</taxon>
        <taxon>Magnoliopsida</taxon>
        <taxon>eudicotyledons</taxon>
        <taxon>Gunneridae</taxon>
        <taxon>Pentapetalae</taxon>
        <taxon>asterids</taxon>
        <taxon>lamiids</taxon>
        <taxon>Solanales</taxon>
        <taxon>Solanaceae</taxon>
        <taxon>Solanoideae</taxon>
        <taxon>Datureae</taxon>
        <taxon>Datura</taxon>
    </lineage>
</organism>
<evidence type="ECO:0000256" key="2">
    <source>
        <dbReference type="ARBA" id="ARBA00022729"/>
    </source>
</evidence>
<keyword evidence="7" id="KW-0812">Transmembrane</keyword>
<evidence type="ECO:0000256" key="1">
    <source>
        <dbReference type="ARBA" id="ARBA00008773"/>
    </source>
</evidence>
<proteinExistence type="inferred from homology"/>
<sequence>MATQKLVPSMVVDLLLQNGIPELKLFSPSTYVLPAFANSTIRLSVMFQENQLRWMNNSKDIQGWIETYIKSSVDQGVDIRYLYVGNEPFSRKYKNRTFDNVVYYLGESRKALDRFNLSQVKTTTAHFTDILTNVTKPSEGDFREDIKELMIDLLKFLQETNSPLVINIFPIYILTSKKMPIEFAFFDEPANYTIKDGPHIYKNIFTFTYDTFVSALTKAGYPDTEIIVGQIGWPTDGYPNANPKNAERYHRGLLRFLKSKEGTPLRPNTTIDVYITALSDENRMITQWGEYQRHWGIYRHDGSPKYKIDFSMEDHDSEPTTAKGTVKMPNRWCKYKDHHQHMVNGSSNKDQVIEQVNFACSKSDCTLLSPGATCDNLNFTWNASFAFNMYFQMNSQKTNYCDFNGYGYITTNDPSTPNCKFPIEILSVEVIDNGAMQVASTGEVSKDNISPAILPFGLALASLVCIILLLCLIMWA</sequence>
<evidence type="ECO:0000256" key="4">
    <source>
        <dbReference type="ARBA" id="ARBA00023157"/>
    </source>
</evidence>
<comment type="similarity">
    <text evidence="1 6">Belongs to the glycosyl hydrolase 17 family.</text>
</comment>
<keyword evidence="10" id="KW-1185">Reference proteome</keyword>
<keyword evidence="2" id="KW-0732">Signal</keyword>
<protein>
    <recommendedName>
        <fullName evidence="8">X8 domain-containing protein</fullName>
    </recommendedName>
</protein>
<keyword evidence="7" id="KW-0472">Membrane</keyword>
<dbReference type="InterPro" id="IPR000490">
    <property type="entry name" value="Glyco_hydro_17"/>
</dbReference>
<dbReference type="InterPro" id="IPR012946">
    <property type="entry name" value="X8"/>
</dbReference>
<evidence type="ECO:0000256" key="7">
    <source>
        <dbReference type="SAM" id="Phobius"/>
    </source>
</evidence>
<dbReference type="PANTHER" id="PTHR32227">
    <property type="entry name" value="GLUCAN ENDO-1,3-BETA-GLUCOSIDASE BG1-RELATED-RELATED"/>
    <property type="match status" value="1"/>
</dbReference>
<dbReference type="SUPFAM" id="SSF51445">
    <property type="entry name" value="(Trans)glycosidases"/>
    <property type="match status" value="1"/>
</dbReference>
<comment type="caution">
    <text evidence="9">The sequence shown here is derived from an EMBL/GenBank/DDBJ whole genome shotgun (WGS) entry which is preliminary data.</text>
</comment>
<dbReference type="Pfam" id="PF07983">
    <property type="entry name" value="X8"/>
    <property type="match status" value="1"/>
</dbReference>
<dbReference type="EMBL" id="JACEIK010000944">
    <property type="protein sequence ID" value="MCD7464164.1"/>
    <property type="molecule type" value="Genomic_DNA"/>
</dbReference>
<evidence type="ECO:0000256" key="5">
    <source>
        <dbReference type="ARBA" id="ARBA00023295"/>
    </source>
</evidence>
<evidence type="ECO:0000256" key="3">
    <source>
        <dbReference type="ARBA" id="ARBA00022801"/>
    </source>
</evidence>
<accession>A0ABS8SZJ4</accession>
<keyword evidence="4" id="KW-1015">Disulfide bond</keyword>
<keyword evidence="5" id="KW-0326">Glycosidase</keyword>
<gene>
    <name evidence="9" type="ORF">HAX54_052224</name>
</gene>
<keyword evidence="7" id="KW-1133">Transmembrane helix</keyword>
<dbReference type="InterPro" id="IPR044965">
    <property type="entry name" value="Glyco_hydro_17_plant"/>
</dbReference>
<evidence type="ECO:0000256" key="6">
    <source>
        <dbReference type="RuleBase" id="RU004335"/>
    </source>
</evidence>
<dbReference type="Gene3D" id="1.20.58.1040">
    <property type="match status" value="1"/>
</dbReference>
<dbReference type="Gene3D" id="3.20.20.80">
    <property type="entry name" value="Glycosidases"/>
    <property type="match status" value="1"/>
</dbReference>
<evidence type="ECO:0000259" key="8">
    <source>
        <dbReference type="SMART" id="SM00768"/>
    </source>
</evidence>
<reference evidence="9 10" key="1">
    <citation type="journal article" date="2021" name="BMC Genomics">
        <title>Datura genome reveals duplications of psychoactive alkaloid biosynthetic genes and high mutation rate following tissue culture.</title>
        <authorList>
            <person name="Rajewski A."/>
            <person name="Carter-House D."/>
            <person name="Stajich J."/>
            <person name="Litt A."/>
        </authorList>
    </citation>
    <scope>NUCLEOTIDE SEQUENCE [LARGE SCALE GENOMIC DNA]</scope>
    <source>
        <strain evidence="9">AR-01</strain>
    </source>
</reference>
<dbReference type="InterPro" id="IPR017853">
    <property type="entry name" value="GH"/>
</dbReference>
<evidence type="ECO:0000313" key="10">
    <source>
        <dbReference type="Proteomes" id="UP000823775"/>
    </source>
</evidence>
<feature type="transmembrane region" description="Helical" evidence="7">
    <location>
        <begin position="453"/>
        <end position="475"/>
    </location>
</feature>
<feature type="domain" description="X8" evidence="8">
    <location>
        <begin position="331"/>
        <end position="421"/>
    </location>
</feature>
<name>A0ABS8SZJ4_DATST</name>